<dbReference type="EMBL" id="KI394998">
    <property type="protein sequence ID" value="ERM99615.1"/>
    <property type="molecule type" value="Genomic_DNA"/>
</dbReference>
<gene>
    <name evidence="1" type="ORF">AMTR_s00088p00159890</name>
</gene>
<protein>
    <submittedName>
        <fullName evidence="1">Uncharacterized protein</fullName>
    </submittedName>
</protein>
<reference evidence="2" key="1">
    <citation type="journal article" date="2013" name="Science">
        <title>The Amborella genome and the evolution of flowering plants.</title>
        <authorList>
            <consortium name="Amborella Genome Project"/>
        </authorList>
    </citation>
    <scope>NUCLEOTIDE SEQUENCE [LARGE SCALE GENOMIC DNA]</scope>
</reference>
<keyword evidence="2" id="KW-1185">Reference proteome</keyword>
<name>W1NWF8_AMBTC</name>
<dbReference type="HOGENOM" id="CLU_1557375_0_0_1"/>
<dbReference type="AlphaFoldDB" id="W1NWF8"/>
<proteinExistence type="predicted"/>
<dbReference type="Proteomes" id="UP000017836">
    <property type="component" value="Unassembled WGS sequence"/>
</dbReference>
<sequence length="172" mass="19586">MVYFQVAPSSARISSSELDGRITTSNPSFMRKTMRKYKVGDTLVHEQARVAHLQPLRTFTLFDQCALVLRFIKFVFIGATMLASQWDALDVCSQQIILNDLMQQIDIFGLRLGLGMTLMSLLHTLCYCCEAMEKTFMGFESAGHRSLAIKKLSLQLRRRMTLLKGCSRHTLQ</sequence>
<organism evidence="1 2">
    <name type="scientific">Amborella trichopoda</name>
    <dbReference type="NCBI Taxonomy" id="13333"/>
    <lineage>
        <taxon>Eukaryota</taxon>
        <taxon>Viridiplantae</taxon>
        <taxon>Streptophyta</taxon>
        <taxon>Embryophyta</taxon>
        <taxon>Tracheophyta</taxon>
        <taxon>Spermatophyta</taxon>
        <taxon>Magnoliopsida</taxon>
        <taxon>Amborellales</taxon>
        <taxon>Amborellaceae</taxon>
        <taxon>Amborella</taxon>
    </lineage>
</organism>
<accession>W1NWF8</accession>
<evidence type="ECO:0000313" key="1">
    <source>
        <dbReference type="EMBL" id="ERM99615.1"/>
    </source>
</evidence>
<evidence type="ECO:0000313" key="2">
    <source>
        <dbReference type="Proteomes" id="UP000017836"/>
    </source>
</evidence>
<dbReference type="Gramene" id="ERM99615">
    <property type="protein sequence ID" value="ERM99615"/>
    <property type="gene ID" value="AMTR_s00088p00159890"/>
</dbReference>